<evidence type="ECO:0000313" key="3">
    <source>
        <dbReference type="Proteomes" id="UP001482620"/>
    </source>
</evidence>
<gene>
    <name evidence="2" type="ORF">ILYODFUR_027959</name>
</gene>
<accession>A0ABV0TPW8</accession>
<evidence type="ECO:0000313" key="2">
    <source>
        <dbReference type="EMBL" id="MEQ2234051.1"/>
    </source>
</evidence>
<organism evidence="2 3">
    <name type="scientific">Ilyodon furcidens</name>
    <name type="common">goldbreast splitfin</name>
    <dbReference type="NCBI Taxonomy" id="33524"/>
    <lineage>
        <taxon>Eukaryota</taxon>
        <taxon>Metazoa</taxon>
        <taxon>Chordata</taxon>
        <taxon>Craniata</taxon>
        <taxon>Vertebrata</taxon>
        <taxon>Euteleostomi</taxon>
        <taxon>Actinopterygii</taxon>
        <taxon>Neopterygii</taxon>
        <taxon>Teleostei</taxon>
        <taxon>Neoteleostei</taxon>
        <taxon>Acanthomorphata</taxon>
        <taxon>Ovalentaria</taxon>
        <taxon>Atherinomorphae</taxon>
        <taxon>Cyprinodontiformes</taxon>
        <taxon>Goodeidae</taxon>
        <taxon>Ilyodon</taxon>
    </lineage>
</organism>
<feature type="chain" id="PRO_5046081943" evidence="1">
    <location>
        <begin position="21"/>
        <end position="113"/>
    </location>
</feature>
<dbReference type="Proteomes" id="UP001482620">
    <property type="component" value="Unassembled WGS sequence"/>
</dbReference>
<protein>
    <submittedName>
        <fullName evidence="2">Uncharacterized protein</fullName>
    </submittedName>
</protein>
<keyword evidence="1" id="KW-0732">Signal</keyword>
<comment type="caution">
    <text evidence="2">The sequence shown here is derived from an EMBL/GenBank/DDBJ whole genome shotgun (WGS) entry which is preliminary data.</text>
</comment>
<evidence type="ECO:0000256" key="1">
    <source>
        <dbReference type="SAM" id="SignalP"/>
    </source>
</evidence>
<reference evidence="2 3" key="1">
    <citation type="submission" date="2021-06" db="EMBL/GenBank/DDBJ databases">
        <authorList>
            <person name="Palmer J.M."/>
        </authorList>
    </citation>
    <scope>NUCLEOTIDE SEQUENCE [LARGE SCALE GENOMIC DNA]</scope>
    <source>
        <strain evidence="3">if_2019</strain>
        <tissue evidence="2">Muscle</tissue>
    </source>
</reference>
<feature type="signal peptide" evidence="1">
    <location>
        <begin position="1"/>
        <end position="20"/>
    </location>
</feature>
<dbReference type="EMBL" id="JAHRIQ010038504">
    <property type="protein sequence ID" value="MEQ2234051.1"/>
    <property type="molecule type" value="Genomic_DNA"/>
</dbReference>
<sequence>MFIYIVSPFMAFVFFHWVPASEFSLPFVSRLAGYQLLMAKGPAVSCFTASELAGLYRIAADSRYRDTSMDQKEGFTVIKPAPFFQINPNCCLIPTQSINCWFDLHLFSVYLSN</sequence>
<keyword evidence="3" id="KW-1185">Reference proteome</keyword>
<name>A0ABV0TPW8_9TELE</name>
<proteinExistence type="predicted"/>